<keyword evidence="5 7" id="KW-0378">Hydrolase</keyword>
<dbReference type="Pfam" id="PF01204">
    <property type="entry name" value="Trehalase"/>
    <property type="match status" value="1"/>
</dbReference>
<dbReference type="SUPFAM" id="SSF48208">
    <property type="entry name" value="Six-hairpin glycosidases"/>
    <property type="match status" value="1"/>
</dbReference>
<proteinExistence type="evidence at transcript level"/>
<feature type="chain" id="PRO_5032939413" description="Trehalase" evidence="8">
    <location>
        <begin position="16"/>
        <end position="562"/>
    </location>
</feature>
<evidence type="ECO:0000256" key="4">
    <source>
        <dbReference type="ARBA" id="ARBA00019905"/>
    </source>
</evidence>
<dbReference type="Gene3D" id="1.50.10.10">
    <property type="match status" value="1"/>
</dbReference>
<evidence type="ECO:0000313" key="9">
    <source>
        <dbReference type="EMBL" id="QPK67212.1"/>
    </source>
</evidence>
<dbReference type="InterPro" id="IPR001661">
    <property type="entry name" value="Glyco_hydro_37"/>
</dbReference>
<evidence type="ECO:0000256" key="2">
    <source>
        <dbReference type="ARBA" id="ARBA00005615"/>
    </source>
</evidence>
<evidence type="ECO:0000256" key="5">
    <source>
        <dbReference type="ARBA" id="ARBA00022801"/>
    </source>
</evidence>
<keyword evidence="6 7" id="KW-0326">Glycosidase</keyword>
<accession>A0A876UGM4</accession>
<comment type="similarity">
    <text evidence="2 7">Belongs to the glycosyl hydrolase 37 family.</text>
</comment>
<evidence type="ECO:0000256" key="7">
    <source>
        <dbReference type="RuleBase" id="RU361180"/>
    </source>
</evidence>
<dbReference type="GO" id="GO:0004555">
    <property type="term" value="F:alpha,alpha-trehalase activity"/>
    <property type="evidence" value="ECO:0007669"/>
    <property type="project" value="UniProtKB-EC"/>
</dbReference>
<organism evidence="9">
    <name type="scientific">Rondotia menciana</name>
    <dbReference type="NCBI Taxonomy" id="1221527"/>
    <lineage>
        <taxon>Eukaryota</taxon>
        <taxon>Metazoa</taxon>
        <taxon>Ecdysozoa</taxon>
        <taxon>Arthropoda</taxon>
        <taxon>Hexapoda</taxon>
        <taxon>Insecta</taxon>
        <taxon>Pterygota</taxon>
        <taxon>Neoptera</taxon>
        <taxon>Endopterygota</taxon>
        <taxon>Lepidoptera</taxon>
        <taxon>Glossata</taxon>
        <taxon>Ditrysia</taxon>
        <taxon>Bombycoidea</taxon>
        <taxon>Bombycidae</taxon>
        <taxon>Bombycinae</taxon>
        <taxon>Rondotia</taxon>
    </lineage>
</organism>
<name>A0A876UGM4_9NEOP</name>
<dbReference type="PROSITE" id="PS00927">
    <property type="entry name" value="TREHALASE_1"/>
    <property type="match status" value="1"/>
</dbReference>
<sequence>MMLFLLLVALTSAAADDLPPTCSRPVYCNSTLLHHIQMARLYPDSKTFVDLQMRNDENTTLAAFEELFDRTNGSPSKEELRKFVADYFDETSELEEWTPNDYKENPPFLNNIRDERFREFAKGLNDIWPTIARRVKPSVLEKPDQFSLVPLTHGFIVPGGRFKEIYYWDAYWIIEGLLITDMHETAKGMIENLIELLHKFGHIPNGSRWYYQERSQPPLLAAMMERYYEKTKDIKFIKKYISSLEKEINYWLDTQLIAFNKDDRVFTLLRYYTPSAGPRPESYYEDYDLAQKLPNKDPNDVYTELKSAAESGWDFSSRWFISENGDNSGNLTNLNTTNVIPVDLNAIFAGALQTTANFHAILNNPRKAAHWGYMAEQWRSSIEHALWDEEDGIWHDYDIVNNKPRRYFYTSNLAPLWMNAVDQRFLAKHGARVLEYLHKSEGIEFPGGVPVSLANTGEQWDFPNAWPPEVSIFINGIQNIGSEESSALATKLAQVWVRACYKGFSETKQMFEKYDALNPGKFGGGGEYTVQAGFGWSNGVILEFLDMYGDKLTSEDTSEVTE</sequence>
<dbReference type="EMBL" id="MN356040">
    <property type="protein sequence ID" value="QPK67212.1"/>
    <property type="molecule type" value="mRNA"/>
</dbReference>
<comment type="catalytic activity">
    <reaction evidence="1 7">
        <text>alpha,alpha-trehalose + H2O = alpha-D-glucose + beta-D-glucose</text>
        <dbReference type="Rhea" id="RHEA:32675"/>
        <dbReference type="ChEBI" id="CHEBI:15377"/>
        <dbReference type="ChEBI" id="CHEBI:15903"/>
        <dbReference type="ChEBI" id="CHEBI:16551"/>
        <dbReference type="ChEBI" id="CHEBI:17925"/>
        <dbReference type="EC" id="3.2.1.28"/>
    </reaction>
</comment>
<protein>
    <recommendedName>
        <fullName evidence="4 7">Trehalase</fullName>
        <ecNumber evidence="3 7">3.2.1.28</ecNumber>
    </recommendedName>
    <alternativeName>
        <fullName evidence="7">Alpha-trehalose glucohydrolase</fullName>
    </alternativeName>
</protein>
<dbReference type="EC" id="3.2.1.28" evidence="3 7"/>
<dbReference type="AlphaFoldDB" id="A0A876UGM4"/>
<evidence type="ECO:0000256" key="6">
    <source>
        <dbReference type="ARBA" id="ARBA00023295"/>
    </source>
</evidence>
<dbReference type="PRINTS" id="PR00744">
    <property type="entry name" value="GLHYDRLASE37"/>
</dbReference>
<dbReference type="PANTHER" id="PTHR23403">
    <property type="entry name" value="TREHALASE"/>
    <property type="match status" value="1"/>
</dbReference>
<dbReference type="InterPro" id="IPR008928">
    <property type="entry name" value="6-hairpin_glycosidase_sf"/>
</dbReference>
<reference evidence="9" key="1">
    <citation type="submission" date="2019-08" db="EMBL/GenBank/DDBJ databases">
        <authorList>
            <person name="Wang H."/>
            <person name="Shimada T."/>
        </authorList>
    </citation>
    <scope>NUCLEOTIDE SEQUENCE</scope>
</reference>
<feature type="signal peptide" evidence="8">
    <location>
        <begin position="1"/>
        <end position="15"/>
    </location>
</feature>
<evidence type="ECO:0000256" key="3">
    <source>
        <dbReference type="ARBA" id="ARBA00012757"/>
    </source>
</evidence>
<dbReference type="PANTHER" id="PTHR23403:SF1">
    <property type="entry name" value="TREHALASE"/>
    <property type="match status" value="1"/>
</dbReference>
<evidence type="ECO:0000256" key="8">
    <source>
        <dbReference type="SAM" id="SignalP"/>
    </source>
</evidence>
<dbReference type="InterPro" id="IPR012341">
    <property type="entry name" value="6hp_glycosidase-like_sf"/>
</dbReference>
<dbReference type="GO" id="GO:0005993">
    <property type="term" value="P:trehalose catabolic process"/>
    <property type="evidence" value="ECO:0007669"/>
    <property type="project" value="TreeGrafter"/>
</dbReference>
<dbReference type="PROSITE" id="PS00928">
    <property type="entry name" value="TREHALASE_2"/>
    <property type="match status" value="1"/>
</dbReference>
<evidence type="ECO:0000256" key="1">
    <source>
        <dbReference type="ARBA" id="ARBA00001576"/>
    </source>
</evidence>
<dbReference type="InterPro" id="IPR018232">
    <property type="entry name" value="Glyco_hydro_37_CS"/>
</dbReference>
<keyword evidence="8" id="KW-0732">Signal</keyword>